<keyword evidence="2" id="KW-1185">Reference proteome</keyword>
<proteinExistence type="predicted"/>
<sequence length="192" mass="21416">MAILPGFLAVSAPHSHAGEHKAWPCGPYAVSDELGGFRISGASGKGTRTDPIVIDEELDSPEPVTLTIRTTRPIVPFDPSGDYASGQLYLRINALNNSGEPWVEFEFELQSVLGQPSDDTDGLSFDQRNVTPDNIHSSTYAQYHRELRPYDRLLFKKGQVDPKHVAEFEYLVTDYTPRLAIYILQEPRVPVM</sequence>
<reference evidence="1 2" key="1">
    <citation type="submission" date="2016-08" db="EMBL/GenBank/DDBJ databases">
        <title>Whole genome sequence of Mesorhizobium sp. strain UASWS1009 isolated from industrial sewage.</title>
        <authorList>
            <person name="Crovadore J."/>
            <person name="Calmin G."/>
            <person name="Chablais R."/>
            <person name="Cochard B."/>
            <person name="Lefort F."/>
        </authorList>
    </citation>
    <scope>NUCLEOTIDE SEQUENCE [LARGE SCALE GENOMIC DNA]</scope>
    <source>
        <strain evidence="1 2">UASWS1009</strain>
    </source>
</reference>
<comment type="caution">
    <text evidence="1">The sequence shown here is derived from an EMBL/GenBank/DDBJ whole genome shotgun (WGS) entry which is preliminary data.</text>
</comment>
<dbReference type="STRING" id="1566387.QV13_20105"/>
<dbReference type="Proteomes" id="UP000094412">
    <property type="component" value="Unassembled WGS sequence"/>
</dbReference>
<evidence type="ECO:0000313" key="1">
    <source>
        <dbReference type="EMBL" id="OCX15150.1"/>
    </source>
</evidence>
<name>A0A1C2DK70_9HYPH</name>
<protein>
    <submittedName>
        <fullName evidence="1">Uncharacterized protein</fullName>
    </submittedName>
</protein>
<dbReference type="AlphaFoldDB" id="A0A1C2DK70"/>
<organism evidence="1 2">
    <name type="scientific">Mesorhizobium hungaricum</name>
    <dbReference type="NCBI Taxonomy" id="1566387"/>
    <lineage>
        <taxon>Bacteria</taxon>
        <taxon>Pseudomonadati</taxon>
        <taxon>Pseudomonadota</taxon>
        <taxon>Alphaproteobacteria</taxon>
        <taxon>Hyphomicrobiales</taxon>
        <taxon>Phyllobacteriaceae</taxon>
        <taxon>Mesorhizobium</taxon>
    </lineage>
</organism>
<accession>A0A1C2DK70</accession>
<evidence type="ECO:0000313" key="2">
    <source>
        <dbReference type="Proteomes" id="UP000094412"/>
    </source>
</evidence>
<gene>
    <name evidence="1" type="ORF">QV13_20105</name>
</gene>
<dbReference type="EMBL" id="MDEO01000035">
    <property type="protein sequence ID" value="OCX15150.1"/>
    <property type="molecule type" value="Genomic_DNA"/>
</dbReference>